<organism evidence="1">
    <name type="scientific">bioreactor metagenome</name>
    <dbReference type="NCBI Taxonomy" id="1076179"/>
    <lineage>
        <taxon>unclassified sequences</taxon>
        <taxon>metagenomes</taxon>
        <taxon>ecological metagenomes</taxon>
    </lineage>
</organism>
<reference evidence="1" key="1">
    <citation type="submission" date="2019-08" db="EMBL/GenBank/DDBJ databases">
        <authorList>
            <person name="Kucharzyk K."/>
            <person name="Murdoch R.W."/>
            <person name="Higgins S."/>
            <person name="Loffler F."/>
        </authorList>
    </citation>
    <scope>NUCLEOTIDE SEQUENCE</scope>
</reference>
<gene>
    <name evidence="1" type="ORF">SDC9_178972</name>
</gene>
<dbReference type="EMBL" id="VSSQ01083038">
    <property type="protein sequence ID" value="MPN31498.1"/>
    <property type="molecule type" value="Genomic_DNA"/>
</dbReference>
<proteinExistence type="predicted"/>
<comment type="caution">
    <text evidence="1">The sequence shown here is derived from an EMBL/GenBank/DDBJ whole genome shotgun (WGS) entry which is preliminary data.</text>
</comment>
<accession>A0A645GXP2</accession>
<sequence length="43" mass="4971">MVLRNNRNMLVVAPALVISREEIDRCLEFLHQAIPAAIKHFKI</sequence>
<dbReference type="AlphaFoldDB" id="A0A645GXP2"/>
<dbReference type="InterPro" id="IPR015422">
    <property type="entry name" value="PyrdxlP-dep_Trfase_small"/>
</dbReference>
<protein>
    <submittedName>
        <fullName evidence="1">Uncharacterized protein</fullName>
    </submittedName>
</protein>
<dbReference type="Gene3D" id="3.90.1150.10">
    <property type="entry name" value="Aspartate Aminotransferase, domain 1"/>
    <property type="match status" value="1"/>
</dbReference>
<name>A0A645GXP2_9ZZZZ</name>
<evidence type="ECO:0000313" key="1">
    <source>
        <dbReference type="EMBL" id="MPN31498.1"/>
    </source>
</evidence>